<protein>
    <submittedName>
        <fullName evidence="4">Uncharacterized protein</fullName>
    </submittedName>
</protein>
<dbReference type="Proteomes" id="UP000614610">
    <property type="component" value="Unassembled WGS sequence"/>
</dbReference>
<feature type="transmembrane region" description="Helical" evidence="1">
    <location>
        <begin position="151"/>
        <end position="169"/>
    </location>
</feature>
<sequence>MHRNCSTYTTCKFSGLKRKREVSENNEQRPTKRSIFDWQGGATRRTEIRSATYITHGLIGSKRMRDNSTQASEDSGQAAVEETTFNSSTPIEQYKEMCTSKELEGSCHCKYYCWCQNQQPDEDLPAIDIVPDTVALTVVIDDSLPWFPIGYRWRLSLFFLVLLAFYFYLNM</sequence>
<dbReference type="EMBL" id="WIWS01000063">
    <property type="protein sequence ID" value="KAF3213612.1"/>
    <property type="molecule type" value="Genomic_DNA"/>
</dbReference>
<dbReference type="Proteomes" id="UP000472727">
    <property type="component" value="Unassembled WGS sequence"/>
</dbReference>
<proteinExistence type="predicted"/>
<keyword evidence="1" id="KW-0472">Membrane</keyword>
<name>A0A6G1M4U4_ORBOL</name>
<evidence type="ECO:0000313" key="6">
    <source>
        <dbReference type="Proteomes" id="UP000483672"/>
    </source>
</evidence>
<evidence type="ECO:0000256" key="1">
    <source>
        <dbReference type="SAM" id="Phobius"/>
    </source>
</evidence>
<dbReference type="Proteomes" id="UP000483672">
    <property type="component" value="Unassembled WGS sequence"/>
</dbReference>
<dbReference type="OrthoDB" id="10287810at2759"/>
<evidence type="ECO:0000313" key="5">
    <source>
        <dbReference type="Proteomes" id="UP000472727"/>
    </source>
</evidence>
<evidence type="ECO:0000313" key="2">
    <source>
        <dbReference type="EMBL" id="KAF3197066.1"/>
    </source>
</evidence>
<comment type="caution">
    <text evidence="4">The sequence shown here is derived from an EMBL/GenBank/DDBJ whole genome shotgun (WGS) entry which is preliminary data.</text>
</comment>
<evidence type="ECO:0000313" key="3">
    <source>
        <dbReference type="EMBL" id="KAF3213612.1"/>
    </source>
</evidence>
<dbReference type="EMBL" id="WIPF01000069">
    <property type="protein sequence ID" value="KAF3215060.1"/>
    <property type="molecule type" value="Genomic_DNA"/>
</dbReference>
<dbReference type="AlphaFoldDB" id="A0A6G1M4U4"/>
<gene>
    <name evidence="3" type="ORF">TWF106_009449</name>
    <name evidence="4" type="ORF">TWF191_009355</name>
    <name evidence="2" type="ORF">TWF679_003746</name>
</gene>
<keyword evidence="1" id="KW-0812">Transmembrane</keyword>
<evidence type="ECO:0000313" key="4">
    <source>
        <dbReference type="EMBL" id="KAF3215060.1"/>
    </source>
</evidence>
<keyword evidence="1" id="KW-1133">Transmembrane helix</keyword>
<organism evidence="4 6">
    <name type="scientific">Orbilia oligospora</name>
    <name type="common">Nematode-trapping fungus</name>
    <name type="synonym">Arthrobotrys oligospora</name>
    <dbReference type="NCBI Taxonomy" id="2813651"/>
    <lineage>
        <taxon>Eukaryota</taxon>
        <taxon>Fungi</taxon>
        <taxon>Dikarya</taxon>
        <taxon>Ascomycota</taxon>
        <taxon>Pezizomycotina</taxon>
        <taxon>Orbiliomycetes</taxon>
        <taxon>Orbiliales</taxon>
        <taxon>Orbiliaceae</taxon>
        <taxon>Orbilia</taxon>
    </lineage>
</organism>
<dbReference type="EMBL" id="WIWT01000180">
    <property type="protein sequence ID" value="KAF3197066.1"/>
    <property type="molecule type" value="Genomic_DNA"/>
</dbReference>
<accession>A0A6G1M4U4</accession>
<reference evidence="5 6" key="1">
    <citation type="submission" date="2019-06" db="EMBL/GenBank/DDBJ databases">
        <authorList>
            <person name="Palmer J.M."/>
        </authorList>
    </citation>
    <scope>NUCLEOTIDE SEQUENCE [LARGE SCALE GENOMIC DNA]</scope>
    <source>
        <strain evidence="3 5">TWF106</strain>
        <strain evidence="4 6">TWF191</strain>
        <strain evidence="2">TWF679</strain>
    </source>
</reference>